<organism evidence="7 8">
    <name type="scientific">Candidatus Gallitreponema excrementavium</name>
    <dbReference type="NCBI Taxonomy" id="2840840"/>
    <lineage>
        <taxon>Bacteria</taxon>
        <taxon>Pseudomonadati</taxon>
        <taxon>Spirochaetota</taxon>
        <taxon>Spirochaetia</taxon>
        <taxon>Spirochaetales</taxon>
        <taxon>Candidatus Gallitreponema</taxon>
    </lineage>
</organism>
<evidence type="ECO:0000256" key="2">
    <source>
        <dbReference type="ARBA" id="ARBA00022679"/>
    </source>
</evidence>
<keyword evidence="3" id="KW-0949">S-adenosyl-L-methionine</keyword>
<dbReference type="Pfam" id="PF03942">
    <property type="entry name" value="DTW"/>
    <property type="match status" value="1"/>
</dbReference>
<comment type="similarity">
    <text evidence="5">Belongs to the TDD superfamily. DTWD2 family.</text>
</comment>
<dbReference type="Proteomes" id="UP000823638">
    <property type="component" value="Unassembled WGS sequence"/>
</dbReference>
<reference evidence="7" key="2">
    <citation type="journal article" date="2021" name="PeerJ">
        <title>Extensive microbial diversity within the chicken gut microbiome revealed by metagenomics and culture.</title>
        <authorList>
            <person name="Gilroy R."/>
            <person name="Ravi A."/>
            <person name="Getino M."/>
            <person name="Pursley I."/>
            <person name="Horton D.L."/>
            <person name="Alikhan N.F."/>
            <person name="Baker D."/>
            <person name="Gharbi K."/>
            <person name="Hall N."/>
            <person name="Watson M."/>
            <person name="Adriaenssens E.M."/>
            <person name="Foster-Nyarko E."/>
            <person name="Jarju S."/>
            <person name="Secka A."/>
            <person name="Antonio M."/>
            <person name="Oren A."/>
            <person name="Chaudhuri R.R."/>
            <person name="La Ragione R."/>
            <person name="Hildebrand F."/>
            <person name="Pallen M.J."/>
        </authorList>
    </citation>
    <scope>NUCLEOTIDE SEQUENCE</scope>
    <source>
        <strain evidence="7">10532</strain>
    </source>
</reference>
<dbReference type="SMART" id="SM01144">
    <property type="entry name" value="DTW"/>
    <property type="match status" value="1"/>
</dbReference>
<gene>
    <name evidence="7" type="ORF">IAA81_07040</name>
</gene>
<dbReference type="PANTHER" id="PTHR21392:SF0">
    <property type="entry name" value="TRNA-URIDINE AMINOCARBOXYPROPYLTRANSFERASE 2"/>
    <property type="match status" value="1"/>
</dbReference>
<dbReference type="EC" id="2.5.1.25" evidence="1"/>
<sequence>MLIEICPENPEGVAVPGKTAKEDSFSRCYRCFRPKVTCYCRYIKEIDVPVKFVFLMHPKEAYKQRTGTGRLSALSIKNSEILVGINFENNARLLELINSGEYFPMLLYPGRDAFPASGCKLKSLANGRIPLVIVIDSTWFFARKILRLTPVLQTLPKLSFSGNYRSKFQFKKQPAPECLSTIESCYYLINEFLDSGIIPSENPQGEKISPEPLMEIFLRMVHTQLEKEEERERAGIPNRYDSCYHRRKLRRQAARQETP</sequence>
<evidence type="ECO:0000256" key="5">
    <source>
        <dbReference type="ARBA" id="ARBA00034489"/>
    </source>
</evidence>
<accession>A0A9D9N2I2</accession>
<protein>
    <recommendedName>
        <fullName evidence="1">tRNA-uridine aminocarboxypropyltransferase</fullName>
        <ecNumber evidence="1">2.5.1.25</ecNumber>
    </recommendedName>
</protein>
<dbReference type="GO" id="GO:0008033">
    <property type="term" value="P:tRNA processing"/>
    <property type="evidence" value="ECO:0007669"/>
    <property type="project" value="UniProtKB-KW"/>
</dbReference>
<name>A0A9D9N2I2_9SPIR</name>
<feature type="domain" description="DTW" evidence="6">
    <location>
        <begin position="24"/>
        <end position="229"/>
    </location>
</feature>
<evidence type="ECO:0000256" key="3">
    <source>
        <dbReference type="ARBA" id="ARBA00022691"/>
    </source>
</evidence>
<dbReference type="InterPro" id="IPR005636">
    <property type="entry name" value="DTW"/>
</dbReference>
<keyword evidence="4" id="KW-0819">tRNA processing</keyword>
<dbReference type="PANTHER" id="PTHR21392">
    <property type="entry name" value="TRNA-URIDINE AMINOCARBOXYPROPYLTRANSFERASE 2"/>
    <property type="match status" value="1"/>
</dbReference>
<dbReference type="AlphaFoldDB" id="A0A9D9N2I2"/>
<keyword evidence="2" id="KW-0808">Transferase</keyword>
<evidence type="ECO:0000313" key="8">
    <source>
        <dbReference type="Proteomes" id="UP000823638"/>
    </source>
</evidence>
<dbReference type="InterPro" id="IPR039262">
    <property type="entry name" value="DTWD2/TAPT"/>
</dbReference>
<proteinExistence type="inferred from homology"/>
<dbReference type="EMBL" id="JADIMM010000081">
    <property type="protein sequence ID" value="MBO8457967.1"/>
    <property type="molecule type" value="Genomic_DNA"/>
</dbReference>
<dbReference type="GO" id="GO:0016432">
    <property type="term" value="F:tRNA-uridine aminocarboxypropyltransferase activity"/>
    <property type="evidence" value="ECO:0007669"/>
    <property type="project" value="UniProtKB-EC"/>
</dbReference>
<comment type="caution">
    <text evidence="7">The sequence shown here is derived from an EMBL/GenBank/DDBJ whole genome shotgun (WGS) entry which is preliminary data.</text>
</comment>
<evidence type="ECO:0000313" key="7">
    <source>
        <dbReference type="EMBL" id="MBO8457967.1"/>
    </source>
</evidence>
<evidence type="ECO:0000256" key="1">
    <source>
        <dbReference type="ARBA" id="ARBA00012386"/>
    </source>
</evidence>
<reference evidence="7" key="1">
    <citation type="submission" date="2020-10" db="EMBL/GenBank/DDBJ databases">
        <authorList>
            <person name="Gilroy R."/>
        </authorList>
    </citation>
    <scope>NUCLEOTIDE SEQUENCE</scope>
    <source>
        <strain evidence="7">10532</strain>
    </source>
</reference>
<evidence type="ECO:0000259" key="6">
    <source>
        <dbReference type="SMART" id="SM01144"/>
    </source>
</evidence>
<evidence type="ECO:0000256" key="4">
    <source>
        <dbReference type="ARBA" id="ARBA00022694"/>
    </source>
</evidence>